<dbReference type="Pfam" id="PF23409">
    <property type="entry name" value="Beta-prop_EML"/>
    <property type="match status" value="1"/>
</dbReference>
<feature type="compositionally biased region" description="Basic and acidic residues" evidence="10">
    <location>
        <begin position="727"/>
        <end position="736"/>
    </location>
</feature>
<reference evidence="12" key="1">
    <citation type="submission" date="2025-05" db="UniProtKB">
        <authorList>
            <consortium name="Ensembl"/>
        </authorList>
    </citation>
    <scope>IDENTIFICATION</scope>
</reference>
<dbReference type="SUPFAM" id="SSF82171">
    <property type="entry name" value="DPP6 N-terminal domain-like"/>
    <property type="match status" value="1"/>
</dbReference>
<feature type="region of interest" description="Disordered" evidence="10">
    <location>
        <begin position="1499"/>
        <end position="1538"/>
    </location>
</feature>
<feature type="compositionally biased region" description="Basic and acidic residues" evidence="10">
    <location>
        <begin position="1499"/>
        <end position="1529"/>
    </location>
</feature>
<feature type="coiled-coil region" evidence="9">
    <location>
        <begin position="1801"/>
        <end position="1828"/>
    </location>
</feature>
<evidence type="ECO:0000256" key="10">
    <source>
        <dbReference type="SAM" id="MobiDB-lite"/>
    </source>
</evidence>
<dbReference type="Gene3D" id="2.130.10.10">
    <property type="entry name" value="YVTN repeat-like/Quinoprotein amine dehydrogenase"/>
    <property type="match status" value="3"/>
</dbReference>
<dbReference type="Pfam" id="PF00400">
    <property type="entry name" value="WD40"/>
    <property type="match status" value="2"/>
</dbReference>
<evidence type="ECO:0000256" key="8">
    <source>
        <dbReference type="PROSITE-ProRule" id="PRU00221"/>
    </source>
</evidence>
<evidence type="ECO:0000256" key="5">
    <source>
        <dbReference type="ARBA" id="ARBA00023054"/>
    </source>
</evidence>
<keyword evidence="13" id="KW-1185">Reference proteome</keyword>
<feature type="coiled-coil region" evidence="9">
    <location>
        <begin position="1559"/>
        <end position="1614"/>
    </location>
</feature>
<sequence length="1871" mass="212728">MEEEPHSKSPSNTWIKRHVDETENRREGEVCPERPTETPLETSNIAPAAEQHSETKEESSGKEEGLSNDECCGQKENKARLEGSEKQQQEVVQGDAMAPNDSEGMITSFQNDHDIQNGPVTEVAWKTSQERGRNNKEEKVILLEDYFYSEEEIRKKPCNSEDPGIPDNLLKLHHSFGYACGRRCNLHLLDKHTLAFLAGDVIVFLDLRQGHQNYLPSVGGKGVGALAVDSSRKYFAVGEKGQDPVIVIYENQSRRPYRILRGGTWCAYSTLAFSPRGSQLVSVGDEPDFTLTLWEWHTERIVLQTTAFSQSVFRVAFSLDDEGAFITSGSNHIRFWSIAQTFTGLKLQGSLGRFGRLPLSDIEAFIQLPAGKVVSGSEWGNLLVWEGGLIKMEICQKEGHRCHNGSISQLSIDEGEILSVGGDGAIRVWSIEELESAEVEDESGSYELEPMNELVLGKGVKLYSMKCEHDSHLWYAQDAEGGIWKLDLSFSNRSQDPECIFSFHAGAITGLDVSPCADLVATTSTDCSVRVFDIPGKKELYRSQFKQSGTVLTWTPIKAACGNAHILTVGFSDGVLRLLDFSDAQAMQKRDLCLRQAIKPHTASITALQYHPELSILASSGLDQTVFFFNVLEQLEPIGFIDCPAPVSGLQWSPHSHPNSMLLAWCEKSYLVECSCPTSSLTPHPLASSYKLNSLETRTCHVISIKTRIKLEEKLQWKQKCREARKKEREEAEHSMTENYETEMEQAEDDGDDLEEEEEPLVEFADMPSPILSAFYSEPGKVWISMGGHDSGYLYLCTLSCEKESSCEPSAHIRMKNTDHNPIHCITFGFDNLLLCGLSDGTLQAYLLPPPSSSLPTVHGLLGEEPWAIQVNEPPHETLSYAKFSHDGQFLITAGTHGNIFAFSVQVPEELQNAWTCRKSTVDEEVKAETVRRSEVVDRDQKPEDIEDPNVHSLETFQQHREHERQKQMASEKRTAKQQHLAALQKRFFELHAQNDTLPLAAQLSFDDFDLCRGLQEKLRDLFSKQVEQRFQVLSRDQREQIALNKLRKRFKASEEYELIVLHSFDGLYEVSTYCMCSLPEDIRKLLTCTNITQTAENKGQEAGPGGRRPSLFPDGTKGALCEQKQSKDVEEPILHHSEQACKTEAKVESIREHQEERQRQWSKLMAARPDESYEDPNIVAAIQMAKETIQDFRLKTAAEYTIPMKLRITTEKKQAQLQELEILIYEAKKCLNQQVLSLREAKREAIAQLLALQVQLTATAIKLGRTPPNLLPSTSFSLQPDEEPEKRLECSAQQLHQFKMERERAQRKTETERSDGMREFTGFRKDSKSTIPTITERPAEPLTTVITSTDTAGETKAVDLEEERITNNYLYDNIVNKMEKICTEFDAELRLARRDRIQLDAALALANLRLITLFQELQLFRECEKEENSLKAQCNARCLEKAENEVNIEKIVEELKIKQADVDNLEKQLQVIHISFQEAVGDRSTFSDFLLHVFHEHVPQDSPKPKSNKEQSESREEVDSKDENKESVSEEGTLDYSVCPSECDPELFDLALFMRNERSNREEELAEQRRVLESLKQKYEAFLEKEKVVNGQLQAAEAEIEAYKHEKQRRLNDFNIAVPLKLHQVEYVSGSGMPADFQQCLLFERVELHKLKAHIGELAAEKTQQIFLHRNARMRHAMLAKELLDMEKKMRELRELCHQEMLFKFGCEVDLDDVMRFGANPTVEELEQKLVAQEHRHSKQRQKNKDMEMKLKEELADVLRRNTKYLHEQRKLLVKRQSFLDAKQVSTVSHEGHIVDPDEIKGLEQLVETQVHEIRELQEVIERLHHKGEILTMRPLVLTSTPATTGSSCKGRLPKISPDVASNACRHHKN</sequence>
<evidence type="ECO:0000256" key="1">
    <source>
        <dbReference type="ARBA" id="ARBA00004430"/>
    </source>
</evidence>
<keyword evidence="6" id="KW-0206">Cytoskeleton</keyword>
<keyword evidence="5 9" id="KW-0175">Coiled coil</keyword>
<dbReference type="PANTHER" id="PTHR14885">
    <property type="entry name" value="CILIA- AND FLAGELLA-ASSOCIATED PROTEIN 43-RELATED"/>
    <property type="match status" value="1"/>
</dbReference>
<evidence type="ECO:0000256" key="9">
    <source>
        <dbReference type="SAM" id="Coils"/>
    </source>
</evidence>
<evidence type="ECO:0000259" key="11">
    <source>
        <dbReference type="Pfam" id="PF23409"/>
    </source>
</evidence>
<evidence type="ECO:0000256" key="6">
    <source>
        <dbReference type="ARBA" id="ARBA00023212"/>
    </source>
</evidence>
<comment type="subcellular location">
    <subcellularLocation>
        <location evidence="1">Cytoplasm</location>
        <location evidence="1">Cytoskeleton</location>
        <location evidence="1">Cilium axoneme</location>
    </subcellularLocation>
</comment>
<keyword evidence="4" id="KW-0677">Repeat</keyword>
<evidence type="ECO:0000256" key="2">
    <source>
        <dbReference type="ARBA" id="ARBA00022490"/>
    </source>
</evidence>
<dbReference type="PANTHER" id="PTHR14885:SF3">
    <property type="entry name" value="CILIA- AND FLAGELLA-ASSOCIATED PROTEIN 44"/>
    <property type="match status" value="1"/>
</dbReference>
<evidence type="ECO:0000256" key="7">
    <source>
        <dbReference type="ARBA" id="ARBA00023273"/>
    </source>
</evidence>
<accession>A0A8C4R8U5</accession>
<keyword evidence="2" id="KW-0963">Cytoplasm</keyword>
<dbReference type="GeneTree" id="ENSGT00940000161555"/>
<dbReference type="SMART" id="SM00320">
    <property type="entry name" value="WD40"/>
    <property type="match status" value="7"/>
</dbReference>
<evidence type="ECO:0000256" key="3">
    <source>
        <dbReference type="ARBA" id="ARBA00022574"/>
    </source>
</evidence>
<dbReference type="InterPro" id="IPR036322">
    <property type="entry name" value="WD40_repeat_dom_sf"/>
</dbReference>
<dbReference type="GO" id="GO:0005930">
    <property type="term" value="C:axoneme"/>
    <property type="evidence" value="ECO:0007669"/>
    <property type="project" value="UniProtKB-SubCell"/>
</dbReference>
<protein>
    <submittedName>
        <fullName evidence="12">Cilia and flagella associated protein 44</fullName>
    </submittedName>
</protein>
<proteinExistence type="predicted"/>
<dbReference type="InterPro" id="IPR015943">
    <property type="entry name" value="WD40/YVTN_repeat-like_dom_sf"/>
</dbReference>
<feature type="compositionally biased region" description="Acidic residues" evidence="10">
    <location>
        <begin position="740"/>
        <end position="755"/>
    </location>
</feature>
<feature type="compositionally biased region" description="Basic and acidic residues" evidence="10">
    <location>
        <begin position="958"/>
        <end position="975"/>
    </location>
</feature>
<organism evidence="12 13">
    <name type="scientific">Eptatretus burgeri</name>
    <name type="common">Inshore hagfish</name>
    <dbReference type="NCBI Taxonomy" id="7764"/>
    <lineage>
        <taxon>Eukaryota</taxon>
        <taxon>Metazoa</taxon>
        <taxon>Chordata</taxon>
        <taxon>Craniata</taxon>
        <taxon>Vertebrata</taxon>
        <taxon>Cyclostomata</taxon>
        <taxon>Myxini</taxon>
        <taxon>Myxiniformes</taxon>
        <taxon>Myxinidae</taxon>
        <taxon>Eptatretinae</taxon>
        <taxon>Eptatretus</taxon>
    </lineage>
</organism>
<feature type="region of interest" description="Disordered" evidence="10">
    <location>
        <begin position="1"/>
        <end position="72"/>
    </location>
</feature>
<feature type="repeat" description="WD" evidence="8">
    <location>
        <begin position="598"/>
        <end position="631"/>
    </location>
</feature>
<dbReference type="Ensembl" id="ENSEBUT00000027319.1">
    <property type="protein sequence ID" value="ENSEBUP00000026743.1"/>
    <property type="gene ID" value="ENSEBUG00000016466.1"/>
</dbReference>
<dbReference type="OMA" id="FIMDRVH"/>
<feature type="compositionally biased region" description="Basic and acidic residues" evidence="10">
    <location>
        <begin position="17"/>
        <end position="36"/>
    </location>
</feature>
<dbReference type="InterPro" id="IPR001680">
    <property type="entry name" value="WD40_rpt"/>
</dbReference>
<dbReference type="SUPFAM" id="SSF50978">
    <property type="entry name" value="WD40 repeat-like"/>
    <property type="match status" value="1"/>
</dbReference>
<feature type="domain" description="EML-like first beta-propeller" evidence="11">
    <location>
        <begin position="223"/>
        <end position="444"/>
    </location>
</feature>
<dbReference type="Proteomes" id="UP000694388">
    <property type="component" value="Unplaced"/>
</dbReference>
<dbReference type="Ensembl" id="ENSEBUT00000027365.1">
    <property type="protein sequence ID" value="ENSEBUP00000026788.1"/>
    <property type="gene ID" value="ENSEBUG00000016466.1"/>
</dbReference>
<dbReference type="PROSITE" id="PS50082">
    <property type="entry name" value="WD_REPEATS_2"/>
    <property type="match status" value="3"/>
</dbReference>
<feature type="repeat" description="WD" evidence="8">
    <location>
        <begin position="400"/>
        <end position="439"/>
    </location>
</feature>
<feature type="region of interest" description="Disordered" evidence="10">
    <location>
        <begin position="936"/>
        <end position="976"/>
    </location>
</feature>
<feature type="repeat" description="WD" evidence="8">
    <location>
        <begin position="501"/>
        <end position="542"/>
    </location>
</feature>
<evidence type="ECO:0000313" key="12">
    <source>
        <dbReference type="Ensembl" id="ENSEBUP00000026788.1"/>
    </source>
</evidence>
<evidence type="ECO:0000256" key="4">
    <source>
        <dbReference type="ARBA" id="ARBA00022737"/>
    </source>
</evidence>
<dbReference type="GO" id="GO:0003341">
    <property type="term" value="P:cilium movement"/>
    <property type="evidence" value="ECO:0007669"/>
    <property type="project" value="UniProtKB-ARBA"/>
</dbReference>
<feature type="compositionally biased region" description="Basic and acidic residues" evidence="10">
    <location>
        <begin position="51"/>
        <end position="65"/>
    </location>
</feature>
<keyword evidence="3 8" id="KW-0853">WD repeat</keyword>
<feature type="region of interest" description="Disordered" evidence="10">
    <location>
        <begin position="727"/>
        <end position="755"/>
    </location>
</feature>
<name>A0A8C4R8U5_EPTBU</name>
<keyword evidence="7" id="KW-0966">Cell projection</keyword>
<dbReference type="InterPro" id="IPR055439">
    <property type="entry name" value="Beta-prop_EML_1st"/>
</dbReference>
<evidence type="ECO:0000313" key="13">
    <source>
        <dbReference type="Proteomes" id="UP000694388"/>
    </source>
</evidence>